<dbReference type="AlphaFoldDB" id="A0A5P1ENN2"/>
<evidence type="ECO:0000256" key="1">
    <source>
        <dbReference type="ARBA" id="ARBA00004337"/>
    </source>
</evidence>
<dbReference type="EMBL" id="CM007386">
    <property type="protein sequence ID" value="ONK66757.1"/>
    <property type="molecule type" value="Genomic_DNA"/>
</dbReference>
<keyword evidence="5 10" id="KW-0732">Signal</keyword>
<feature type="chain" id="PRO_5024306517" description="Transmembrane 9 superfamily member" evidence="10">
    <location>
        <begin position="25"/>
        <end position="1230"/>
    </location>
</feature>
<feature type="transmembrane region" description="Helical" evidence="9">
    <location>
        <begin position="469"/>
        <end position="494"/>
    </location>
</feature>
<feature type="signal peptide" evidence="10">
    <location>
        <begin position="1"/>
        <end position="24"/>
    </location>
</feature>
<feature type="transmembrane region" description="Helical" evidence="9">
    <location>
        <begin position="312"/>
        <end position="331"/>
    </location>
</feature>
<proteinExistence type="inferred from homology"/>
<feature type="transmembrane region" description="Helical" evidence="9">
    <location>
        <begin position="439"/>
        <end position="463"/>
    </location>
</feature>
<comment type="subcellular location">
    <subcellularLocation>
        <location evidence="1">Endosome membrane</location>
        <topology evidence="1">Multi-pass membrane protein</topology>
    </subcellularLocation>
    <subcellularLocation>
        <location evidence="2">Golgi apparatus membrane</location>
        <topology evidence="2">Multi-pass membrane protein</topology>
    </subcellularLocation>
</comment>
<name>A0A5P1ENN2_ASPOF</name>
<dbReference type="PANTHER" id="PTHR10766">
    <property type="entry name" value="TRANSMEMBRANE 9 SUPERFAMILY PROTEIN"/>
    <property type="match status" value="1"/>
</dbReference>
<evidence type="ECO:0000256" key="3">
    <source>
        <dbReference type="ARBA" id="ARBA00005227"/>
    </source>
</evidence>
<feature type="transmembrane region" description="Helical" evidence="9">
    <location>
        <begin position="352"/>
        <end position="373"/>
    </location>
</feature>
<feature type="transmembrane region" description="Helical" evidence="9">
    <location>
        <begin position="539"/>
        <end position="568"/>
    </location>
</feature>
<comment type="similarity">
    <text evidence="3">Belongs to the nonaspanin (TM9SF) (TC 9.A.2) family.</text>
</comment>
<feature type="transmembrane region" description="Helical" evidence="9">
    <location>
        <begin position="280"/>
        <end position="306"/>
    </location>
</feature>
<dbReference type="GO" id="GO:0010008">
    <property type="term" value="C:endosome membrane"/>
    <property type="evidence" value="ECO:0007669"/>
    <property type="project" value="UniProtKB-SubCell"/>
</dbReference>
<evidence type="ECO:0000256" key="6">
    <source>
        <dbReference type="ARBA" id="ARBA00022753"/>
    </source>
</evidence>
<keyword evidence="7 9" id="KW-1133">Transmembrane helix</keyword>
<dbReference type="GO" id="GO:0000139">
    <property type="term" value="C:Golgi membrane"/>
    <property type="evidence" value="ECO:0007669"/>
    <property type="project" value="UniProtKB-SubCell"/>
</dbReference>
<evidence type="ECO:0000256" key="5">
    <source>
        <dbReference type="ARBA" id="ARBA00022729"/>
    </source>
</evidence>
<dbReference type="Pfam" id="PF02990">
    <property type="entry name" value="EMP70"/>
    <property type="match status" value="1"/>
</dbReference>
<evidence type="ECO:0000256" key="9">
    <source>
        <dbReference type="SAM" id="Phobius"/>
    </source>
</evidence>
<keyword evidence="12" id="KW-1185">Reference proteome</keyword>
<dbReference type="Gramene" id="ONK66757">
    <property type="protein sequence ID" value="ONK66757"/>
    <property type="gene ID" value="A4U43_C06F11630"/>
</dbReference>
<dbReference type="PANTHER" id="PTHR10766:SF111">
    <property type="entry name" value="TRANSMEMBRANE 9 SUPERFAMILY MEMBER 2"/>
    <property type="match status" value="1"/>
</dbReference>
<keyword evidence="4 9" id="KW-0812">Transmembrane</keyword>
<dbReference type="OMA" id="APITCES"/>
<evidence type="ECO:0000256" key="2">
    <source>
        <dbReference type="ARBA" id="ARBA00004653"/>
    </source>
</evidence>
<dbReference type="InterPro" id="IPR036259">
    <property type="entry name" value="MFS_trans_sf"/>
</dbReference>
<reference evidence="12" key="1">
    <citation type="journal article" date="2017" name="Nat. Commun.">
        <title>The asparagus genome sheds light on the origin and evolution of a young Y chromosome.</title>
        <authorList>
            <person name="Harkess A."/>
            <person name="Zhou J."/>
            <person name="Xu C."/>
            <person name="Bowers J.E."/>
            <person name="Van der Hulst R."/>
            <person name="Ayyampalayam S."/>
            <person name="Mercati F."/>
            <person name="Riccardi P."/>
            <person name="McKain M.R."/>
            <person name="Kakrana A."/>
            <person name="Tang H."/>
            <person name="Ray J."/>
            <person name="Groenendijk J."/>
            <person name="Arikit S."/>
            <person name="Mathioni S.M."/>
            <person name="Nakano M."/>
            <person name="Shan H."/>
            <person name="Telgmann-Rauber A."/>
            <person name="Kanno A."/>
            <person name="Yue Z."/>
            <person name="Chen H."/>
            <person name="Li W."/>
            <person name="Chen Y."/>
            <person name="Xu X."/>
            <person name="Zhang Y."/>
            <person name="Luo S."/>
            <person name="Chen H."/>
            <person name="Gao J."/>
            <person name="Mao Z."/>
            <person name="Pires J.C."/>
            <person name="Luo M."/>
            <person name="Kudrna D."/>
            <person name="Wing R.A."/>
            <person name="Meyers B.C."/>
            <person name="Yi K."/>
            <person name="Kong H."/>
            <person name="Lavrijsen P."/>
            <person name="Sunseri F."/>
            <person name="Falavigna A."/>
            <person name="Ye Y."/>
            <person name="Leebens-Mack J.H."/>
            <person name="Chen G."/>
        </authorList>
    </citation>
    <scope>NUCLEOTIDE SEQUENCE [LARGE SCALE GENOMIC DNA]</scope>
    <source>
        <strain evidence="12">cv. DH0086</strain>
    </source>
</reference>
<dbReference type="SUPFAM" id="SSF103473">
    <property type="entry name" value="MFS general substrate transporter"/>
    <property type="match status" value="1"/>
</dbReference>
<protein>
    <recommendedName>
        <fullName evidence="13">Transmembrane 9 superfamily member</fullName>
    </recommendedName>
</protein>
<evidence type="ECO:0000256" key="8">
    <source>
        <dbReference type="ARBA" id="ARBA00023136"/>
    </source>
</evidence>
<organism evidence="11 12">
    <name type="scientific">Asparagus officinalis</name>
    <name type="common">Garden asparagus</name>
    <dbReference type="NCBI Taxonomy" id="4686"/>
    <lineage>
        <taxon>Eukaryota</taxon>
        <taxon>Viridiplantae</taxon>
        <taxon>Streptophyta</taxon>
        <taxon>Embryophyta</taxon>
        <taxon>Tracheophyta</taxon>
        <taxon>Spermatophyta</taxon>
        <taxon>Magnoliopsida</taxon>
        <taxon>Liliopsida</taxon>
        <taxon>Asparagales</taxon>
        <taxon>Asparagaceae</taxon>
        <taxon>Asparagoideae</taxon>
        <taxon>Asparagus</taxon>
    </lineage>
</organism>
<evidence type="ECO:0008006" key="13">
    <source>
        <dbReference type="Google" id="ProtNLM"/>
    </source>
</evidence>
<keyword evidence="8 9" id="KW-0472">Membrane</keyword>
<keyword evidence="6" id="KW-0967">Endosome</keyword>
<accession>A0A5P1ENN2</accession>
<evidence type="ECO:0000256" key="7">
    <source>
        <dbReference type="ARBA" id="ARBA00022989"/>
    </source>
</evidence>
<evidence type="ECO:0000313" key="12">
    <source>
        <dbReference type="Proteomes" id="UP000243459"/>
    </source>
</evidence>
<feature type="transmembrane region" description="Helical" evidence="9">
    <location>
        <begin position="385"/>
        <end position="408"/>
    </location>
</feature>
<dbReference type="InterPro" id="IPR004240">
    <property type="entry name" value="EMP70"/>
</dbReference>
<evidence type="ECO:0000256" key="10">
    <source>
        <dbReference type="SAM" id="SignalP"/>
    </source>
</evidence>
<feature type="transmembrane region" description="Helical" evidence="9">
    <location>
        <begin position="214"/>
        <end position="237"/>
    </location>
</feature>
<evidence type="ECO:0000313" key="11">
    <source>
        <dbReference type="EMBL" id="ONK66757.1"/>
    </source>
</evidence>
<dbReference type="GO" id="GO:0072657">
    <property type="term" value="P:protein localization to membrane"/>
    <property type="evidence" value="ECO:0007669"/>
    <property type="project" value="TreeGrafter"/>
</dbReference>
<feature type="transmembrane region" description="Helical" evidence="9">
    <location>
        <begin position="506"/>
        <end position="527"/>
    </location>
</feature>
<evidence type="ECO:0000256" key="4">
    <source>
        <dbReference type="ARBA" id="ARBA00022692"/>
    </source>
</evidence>
<dbReference type="Proteomes" id="UP000243459">
    <property type="component" value="Chromosome 6"/>
</dbReference>
<gene>
    <name evidence="11" type="ORF">A4U43_C06F11630</name>
</gene>
<sequence>MRDLNGVTAFLLLSFLLILPSSTAFYLPGVAPRDFQKGDELQVKVNKLSSTKTQLPYDYYFLDFCKPSKIMNSAENLGEVLRGDRIENSIYAFKMRVDDTCKVACRRELTKETAKNFREKIDDEYQVNMILDNLPVAVPRQRRDGSPAPSYEHGYRVGIKNKDDKYYINNHLSFKVMYHLDSETEYARIVGFEPSEIKWASRWDTYLLMNDDQIHWFSIINSFMIVLFLSGMVAMIMMRTLYKDISNYNQLETQEEAQEETGWKLVHGDVFRAPVNSGLLCVYVGTGVQFFGMTLVTMIFALFGFLSPSNRGGLMTAMVLLWVFMGLFAGYSSSRLYKMFKGTDWKKNTLKTAFMFPGIVFAIFFVLNALIWGEKSSGAVPFGTMFALVFLWFGISVPLVFVGSYLGFKKPPIEDPVKTNKIPRQIPEQAWYMQPSFSILIGGILPFGAVFIELFFILTSIWLNQFYYIFGFLFIVFVILLITCAEITIVLCYFQLCSEDYNWWWRAYLTAGSSALYLFLYSAFYFFTKLEITKLVSGILYFGYMLIGSYAFFVLTGTIGFYACFWFVRKIYSSVDDSRIECLVSTIVSALSSMAHCSVSSPGGGDSMFIRVGSLVSFQDCGDLIQIGAEVLENLERHYGAAPKIIALSHTLLHAILKAAVSSSACQMFLPSTSLDIEETERINVERRSAITKLICFLHDEASISGNQVPSRLFMWNLDPLILKHDISEILRETTERPFLCLKEELQARLSWRAIIMCFVASPTIFLETRALLHSWFLLTGMSSVLNLQIAIISSVLDVLSRPMWWDMSMEMGLKFPFSRSYFPVKHRELLAILTAPITCESFLDLVRHIREAAARASKYSNQDEVHASCGSFGHGGLEILVDASSTWSLLMAFPAWFYFAAILIFHGKDTQQSCLSNAIFGATEAGTKNLNDLHMAAAVYLSWILNPFDENYFNLLADCIKKISSSWSMKNGANVNKEQARVTREEKIPAYSRKLRISKVNSCEKLIFGAENDSASTVGVWLREFDSSCVKACKRAVISQIATEDKGKHNVNMQPSLLILRIPLGILIGSGFVDEKGCELLLHYSTTGKILQAREMPKNAPGSLSHDLPSQFAGSETNWPIDGACLVFTLFDILEDMSVMFFDCEDVRGSFICQMKSKVSGYLLRCVKTLLEFFTEQFQVDVVRERAMVDLYWRLTQWMQKGQKVFEGYRAFVEVADEIARRFSIVKET</sequence>